<dbReference type="PATRIC" id="fig|1276920.7.peg.3924"/>
<evidence type="ECO:0000313" key="2">
    <source>
        <dbReference type="Proteomes" id="UP000012015"/>
    </source>
</evidence>
<protein>
    <submittedName>
        <fullName evidence="1">Uncharacterized protein</fullName>
    </submittedName>
</protein>
<dbReference type="Proteomes" id="UP000012015">
    <property type="component" value="Unassembled WGS sequence"/>
</dbReference>
<dbReference type="AlphaFoldDB" id="M7MP52"/>
<dbReference type="EMBL" id="AOCK01000014">
    <property type="protein sequence ID" value="EMQ96791.1"/>
    <property type="molecule type" value="Genomic_DNA"/>
</dbReference>
<keyword evidence="2" id="KW-1185">Reference proteome</keyword>
<organism evidence="1 2">
    <name type="scientific">Paeniglutamicibacter gangotriensis Lz1y</name>
    <dbReference type="NCBI Taxonomy" id="1276920"/>
    <lineage>
        <taxon>Bacteria</taxon>
        <taxon>Bacillati</taxon>
        <taxon>Actinomycetota</taxon>
        <taxon>Actinomycetes</taxon>
        <taxon>Micrococcales</taxon>
        <taxon>Micrococcaceae</taxon>
        <taxon>Paeniglutamicibacter</taxon>
    </lineage>
</organism>
<sequence length="51" mass="5466">MAAEALKAEQARTQEACEALAEARGALAVLQEQAALYWNNTDKTGNQGTEE</sequence>
<evidence type="ECO:0000313" key="1">
    <source>
        <dbReference type="EMBL" id="EMQ96791.1"/>
    </source>
</evidence>
<reference evidence="1 2" key="1">
    <citation type="journal article" date="2013" name="Genome Announc.">
        <title>Draft Genome Sequence of Arthrobacter gangotriensis Strain Lz1yT, Isolated from a Penguin Rookery Soil Sample Collected in Antarctica, near the Indian Station Dakshin Gangotri.</title>
        <authorList>
            <person name="Shivaji S."/>
            <person name="Ara S."/>
            <person name="Bandi S."/>
            <person name="Singh A."/>
            <person name="Kumar Pinnaka A."/>
        </authorList>
    </citation>
    <scope>NUCLEOTIDE SEQUENCE [LARGE SCALE GENOMIC DNA]</scope>
    <source>
        <strain evidence="1 2">Lz1y</strain>
    </source>
</reference>
<comment type="caution">
    <text evidence="1">The sequence shown here is derived from an EMBL/GenBank/DDBJ whole genome shotgun (WGS) entry which is preliminary data.</text>
</comment>
<dbReference type="RefSeq" id="WP_007273076.1">
    <property type="nucleotide sequence ID" value="NZ_AOCK01000014.1"/>
</dbReference>
<proteinExistence type="predicted"/>
<name>M7MP52_9MICC</name>
<gene>
    <name evidence="1" type="ORF">ADIAG_03928</name>
</gene>
<accession>M7MP52</accession>